<evidence type="ECO:0000313" key="1">
    <source>
        <dbReference type="EMBL" id="CAD9231105.1"/>
    </source>
</evidence>
<name>A0A7S1TB02_9RHOD</name>
<organism evidence="1">
    <name type="scientific">Compsopogon caeruleus</name>
    <dbReference type="NCBI Taxonomy" id="31354"/>
    <lineage>
        <taxon>Eukaryota</taxon>
        <taxon>Rhodophyta</taxon>
        <taxon>Compsopogonophyceae</taxon>
        <taxon>Compsopogonales</taxon>
        <taxon>Compsopogonaceae</taxon>
        <taxon>Compsopogon</taxon>
    </lineage>
</organism>
<dbReference type="EMBL" id="HBGH01005873">
    <property type="protein sequence ID" value="CAD9231105.1"/>
    <property type="molecule type" value="Transcribed_RNA"/>
</dbReference>
<protein>
    <submittedName>
        <fullName evidence="1">Uncharacterized protein</fullName>
    </submittedName>
</protein>
<reference evidence="1" key="1">
    <citation type="submission" date="2021-01" db="EMBL/GenBank/DDBJ databases">
        <authorList>
            <person name="Corre E."/>
            <person name="Pelletier E."/>
            <person name="Niang G."/>
            <person name="Scheremetjew M."/>
            <person name="Finn R."/>
            <person name="Kale V."/>
            <person name="Holt S."/>
            <person name="Cochrane G."/>
            <person name="Meng A."/>
            <person name="Brown T."/>
            <person name="Cohen L."/>
        </authorList>
    </citation>
    <scope>NUCLEOTIDE SEQUENCE</scope>
    <source>
        <strain evidence="1">SAG 36.94</strain>
    </source>
</reference>
<sequence>MSTEFIALYNSYACLRSSDDVICPVFNSWSSNSQTKPQGVGAEIAFHHPVLGHPENSILLDSSIFLSDLSSLKNQLTKKLKLSVWIMKNFLHPEPPRQATLSLVQRDRNEESSTIVFHDAVPGIFFF</sequence>
<accession>A0A7S1TB02</accession>
<gene>
    <name evidence="1" type="ORF">CCAE0312_LOCUS3160</name>
</gene>
<dbReference type="AlphaFoldDB" id="A0A7S1TB02"/>
<proteinExistence type="predicted"/>